<organism evidence="4 5">
    <name type="scientific">Azospirillum thermophilum</name>
    <dbReference type="NCBI Taxonomy" id="2202148"/>
    <lineage>
        <taxon>Bacteria</taxon>
        <taxon>Pseudomonadati</taxon>
        <taxon>Pseudomonadota</taxon>
        <taxon>Alphaproteobacteria</taxon>
        <taxon>Rhodospirillales</taxon>
        <taxon>Azospirillaceae</taxon>
        <taxon>Azospirillum</taxon>
    </lineage>
</organism>
<dbReference type="InterPro" id="IPR008792">
    <property type="entry name" value="PQQD"/>
</dbReference>
<dbReference type="Pfam" id="PF05402">
    <property type="entry name" value="PqqD"/>
    <property type="match status" value="1"/>
</dbReference>
<dbReference type="NCBIfam" id="TIGR03859">
    <property type="entry name" value="PQQ_PqqD"/>
    <property type="match status" value="1"/>
</dbReference>
<dbReference type="GO" id="GO:0018189">
    <property type="term" value="P:pyrroloquinoline quinone biosynthetic process"/>
    <property type="evidence" value="ECO:0007669"/>
    <property type="project" value="UniProtKB-UniPathway"/>
</dbReference>
<reference evidence="5" key="1">
    <citation type="submission" date="2018-05" db="EMBL/GenBank/DDBJ databases">
        <title>Azospirillum thermophila sp. nov., a novel isolated from hot spring.</title>
        <authorList>
            <person name="Zhao Z."/>
        </authorList>
    </citation>
    <scope>NUCLEOTIDE SEQUENCE [LARGE SCALE GENOMIC DNA]</scope>
    <source>
        <strain evidence="5">CFH 70021</strain>
        <plasmid evidence="5">unnamed2</plasmid>
    </source>
</reference>
<dbReference type="RefSeq" id="WP_109333236.1">
    <property type="nucleotide sequence ID" value="NZ_CP029357.1"/>
</dbReference>
<proteinExistence type="predicted"/>
<dbReference type="EMBL" id="CP029357">
    <property type="protein sequence ID" value="AWK89690.1"/>
    <property type="molecule type" value="Genomic_DNA"/>
</dbReference>
<keyword evidence="3" id="KW-0884">PQQ biosynthesis</keyword>
<dbReference type="AlphaFoldDB" id="A0A2S2CZ83"/>
<keyword evidence="5" id="KW-1185">Reference proteome</keyword>
<evidence type="ECO:0000313" key="5">
    <source>
        <dbReference type="Proteomes" id="UP000245629"/>
    </source>
</evidence>
<geneLocation type="plasmid" evidence="4 5">
    <name>unnamed2</name>
</geneLocation>
<dbReference type="InterPro" id="IPR041881">
    <property type="entry name" value="PqqD_sf"/>
</dbReference>
<dbReference type="KEGG" id="azz:DEW08_27280"/>
<evidence type="ECO:0000313" key="4">
    <source>
        <dbReference type="EMBL" id="AWK89690.1"/>
    </source>
</evidence>
<dbReference type="UniPathway" id="UPA00539"/>
<keyword evidence="4" id="KW-0614">Plasmid</keyword>
<evidence type="ECO:0000256" key="3">
    <source>
        <dbReference type="ARBA" id="ARBA00022905"/>
    </source>
</evidence>
<protein>
    <submittedName>
        <fullName evidence="4">Pyrroloquinoline quinone biosynthesis peptide chaperone PqqD</fullName>
    </submittedName>
</protein>
<accession>A0A2S2CZ83</accession>
<sequence>MSLPPTTAVPPIGEENRIRLAPGVILRHDRTRGQWMLMAAERLLVLDDTALAVIRAATGPEAGTVGQAVDRLAVEYDAPRGEIAADVLELLTDLRNKGYVTP</sequence>
<comment type="pathway">
    <text evidence="1">Cofactor biosynthesis; pyrroloquinoline quinone biosynthesis.</text>
</comment>
<dbReference type="Gene3D" id="1.10.10.1150">
    <property type="entry name" value="Coenzyme PQQ synthesis protein D (PqqD)"/>
    <property type="match status" value="1"/>
</dbReference>
<dbReference type="InterPro" id="IPR022479">
    <property type="entry name" value="PqqD_bac"/>
</dbReference>
<evidence type="ECO:0000256" key="2">
    <source>
        <dbReference type="ARBA" id="ARBA00011741"/>
    </source>
</evidence>
<name>A0A2S2CZ83_9PROT</name>
<comment type="subunit">
    <text evidence="2">Monomer. Interacts with PqqE.</text>
</comment>
<gene>
    <name evidence="4" type="primary">pqqD</name>
    <name evidence="4" type="ORF">DEW08_27280</name>
</gene>
<dbReference type="Proteomes" id="UP000245629">
    <property type="component" value="Plasmid unnamed2"/>
</dbReference>
<evidence type="ECO:0000256" key="1">
    <source>
        <dbReference type="ARBA" id="ARBA00004886"/>
    </source>
</evidence>
<dbReference type="GO" id="GO:0048038">
    <property type="term" value="F:quinone binding"/>
    <property type="evidence" value="ECO:0007669"/>
    <property type="project" value="InterPro"/>
</dbReference>
<dbReference type="OrthoDB" id="7995890at2"/>